<organism evidence="11 12">
    <name type="scientific">Marinilactibacillus piezotolerans</name>
    <dbReference type="NCBI Taxonomy" id="258723"/>
    <lineage>
        <taxon>Bacteria</taxon>
        <taxon>Bacillati</taxon>
        <taxon>Bacillota</taxon>
        <taxon>Bacilli</taxon>
        <taxon>Lactobacillales</taxon>
        <taxon>Carnobacteriaceae</taxon>
        <taxon>Marinilactibacillus</taxon>
    </lineage>
</organism>
<keyword evidence="11" id="KW-0966">Cell projection</keyword>
<dbReference type="InterPro" id="IPR018035">
    <property type="entry name" value="Flagellar_FliH/T3SS_HrpE"/>
</dbReference>
<dbReference type="Pfam" id="PF02108">
    <property type="entry name" value="FliH"/>
    <property type="match status" value="1"/>
</dbReference>
<dbReference type="GO" id="GO:0009288">
    <property type="term" value="C:bacterial-type flagellum"/>
    <property type="evidence" value="ECO:0007669"/>
    <property type="project" value="InterPro"/>
</dbReference>
<keyword evidence="7" id="KW-0653">Protein transport</keyword>
<dbReference type="GO" id="GO:0071973">
    <property type="term" value="P:bacterial-type flagellum-dependent cell motility"/>
    <property type="evidence" value="ECO:0007669"/>
    <property type="project" value="InterPro"/>
</dbReference>
<dbReference type="PANTHER" id="PTHR34982">
    <property type="entry name" value="YOP PROTEINS TRANSLOCATION PROTEIN L"/>
    <property type="match status" value="1"/>
</dbReference>
<accession>A0A1I3V752</accession>
<evidence type="ECO:0000256" key="6">
    <source>
        <dbReference type="ARBA" id="ARBA00022795"/>
    </source>
</evidence>
<dbReference type="EMBL" id="FOSJ01000002">
    <property type="protein sequence ID" value="SFJ91115.1"/>
    <property type="molecule type" value="Genomic_DNA"/>
</dbReference>
<evidence type="ECO:0000313" key="12">
    <source>
        <dbReference type="Proteomes" id="UP000199589"/>
    </source>
</evidence>
<keyword evidence="8" id="KW-1006">Bacterial flagellum protein export</keyword>
<dbReference type="AlphaFoldDB" id="A0A1I3V752"/>
<gene>
    <name evidence="11" type="ORF">SAMN04488569_100267</name>
</gene>
<keyword evidence="11" id="KW-0282">Flagellum</keyword>
<evidence type="ECO:0000313" key="11">
    <source>
        <dbReference type="EMBL" id="SFJ91115.1"/>
    </source>
</evidence>
<keyword evidence="12" id="KW-1185">Reference proteome</keyword>
<keyword evidence="4" id="KW-0813">Transport</keyword>
<evidence type="ECO:0000256" key="9">
    <source>
        <dbReference type="SAM" id="Coils"/>
    </source>
</evidence>
<sequence length="254" mass="28875">MQSSSRIIKSRHKVDQSNDTWVIDTVLNDTENNIDEELDESEEVKEAAIKRRKILNEAQSKKEEMIELAKNEAEAIKQQAYQTGIQSGKEAGYQEGYTQGMQEGYAEGKQESEVLKQQGRDLIAAAQLEIEQYVQEKKDELLSLSLHMAEKIIHDQLDHADEGILTLVHPILHQLDREEDFISLTVHPDSKEAVKEQLSSLKEQYPGVRFSVLQDGNLEPNGCIVESAHKLIDLQVKAQLEAILKEMKETERNV</sequence>
<evidence type="ECO:0000256" key="3">
    <source>
        <dbReference type="ARBA" id="ARBA00006602"/>
    </source>
</evidence>
<dbReference type="GO" id="GO:0044781">
    <property type="term" value="P:bacterial-type flagellum organization"/>
    <property type="evidence" value="ECO:0007669"/>
    <property type="project" value="UniProtKB-KW"/>
</dbReference>
<evidence type="ECO:0000256" key="5">
    <source>
        <dbReference type="ARBA" id="ARBA00022490"/>
    </source>
</evidence>
<dbReference type="RefSeq" id="WP_091895443.1">
    <property type="nucleotide sequence ID" value="NZ_FOSJ01000002.1"/>
</dbReference>
<feature type="domain" description="Flagellar assembly protein FliH/Type III secretion system HrpE" evidence="10">
    <location>
        <begin position="116"/>
        <end position="242"/>
    </location>
</feature>
<evidence type="ECO:0000256" key="4">
    <source>
        <dbReference type="ARBA" id="ARBA00022448"/>
    </source>
</evidence>
<dbReference type="InterPro" id="IPR051472">
    <property type="entry name" value="T3SS_Stator/FliH"/>
</dbReference>
<comment type="function">
    <text evidence="1">Needed for flagellar regrowth and assembly.</text>
</comment>
<name>A0A1I3V752_9LACT</name>
<evidence type="ECO:0000256" key="1">
    <source>
        <dbReference type="ARBA" id="ARBA00003041"/>
    </source>
</evidence>
<evidence type="ECO:0000256" key="2">
    <source>
        <dbReference type="ARBA" id="ARBA00004496"/>
    </source>
</evidence>
<protein>
    <submittedName>
        <fullName evidence="11">Flagellar assembly protein FliH</fullName>
    </submittedName>
</protein>
<dbReference type="GO" id="GO:0003774">
    <property type="term" value="F:cytoskeletal motor activity"/>
    <property type="evidence" value="ECO:0007669"/>
    <property type="project" value="InterPro"/>
</dbReference>
<keyword evidence="5" id="KW-0963">Cytoplasm</keyword>
<dbReference type="PRINTS" id="PR01003">
    <property type="entry name" value="FLGFLIH"/>
</dbReference>
<keyword evidence="11" id="KW-0969">Cilium</keyword>
<keyword evidence="6" id="KW-1005">Bacterial flagellum biogenesis</keyword>
<evidence type="ECO:0000259" key="10">
    <source>
        <dbReference type="Pfam" id="PF02108"/>
    </source>
</evidence>
<comment type="subcellular location">
    <subcellularLocation>
        <location evidence="2">Cytoplasm</location>
    </subcellularLocation>
</comment>
<evidence type="ECO:0000256" key="8">
    <source>
        <dbReference type="ARBA" id="ARBA00023225"/>
    </source>
</evidence>
<dbReference type="Proteomes" id="UP000199589">
    <property type="component" value="Unassembled WGS sequence"/>
</dbReference>
<dbReference type="GO" id="GO:0005829">
    <property type="term" value="C:cytosol"/>
    <property type="evidence" value="ECO:0007669"/>
    <property type="project" value="TreeGrafter"/>
</dbReference>
<dbReference type="PANTHER" id="PTHR34982:SF1">
    <property type="entry name" value="FLAGELLAR ASSEMBLY PROTEIN FLIH"/>
    <property type="match status" value="1"/>
</dbReference>
<dbReference type="GO" id="GO:0015031">
    <property type="term" value="P:protein transport"/>
    <property type="evidence" value="ECO:0007669"/>
    <property type="project" value="UniProtKB-KW"/>
</dbReference>
<proteinExistence type="inferred from homology"/>
<keyword evidence="9" id="KW-0175">Coiled coil</keyword>
<evidence type="ECO:0000256" key="7">
    <source>
        <dbReference type="ARBA" id="ARBA00022927"/>
    </source>
</evidence>
<reference evidence="12" key="1">
    <citation type="submission" date="2016-10" db="EMBL/GenBank/DDBJ databases">
        <authorList>
            <person name="Varghese N."/>
            <person name="Submissions S."/>
        </authorList>
    </citation>
    <scope>NUCLEOTIDE SEQUENCE [LARGE SCALE GENOMIC DNA]</scope>
    <source>
        <strain evidence="12">DSM 16108</strain>
    </source>
</reference>
<dbReference type="OrthoDB" id="2199517at2"/>
<dbReference type="InterPro" id="IPR000563">
    <property type="entry name" value="Flag_FliH"/>
</dbReference>
<comment type="similarity">
    <text evidence="3">Belongs to the FliH family.</text>
</comment>
<feature type="coiled-coil region" evidence="9">
    <location>
        <begin position="27"/>
        <end position="79"/>
    </location>
</feature>